<evidence type="ECO:0000256" key="1">
    <source>
        <dbReference type="SAM" id="SignalP"/>
    </source>
</evidence>
<dbReference type="EMBL" id="CP104694">
    <property type="protein sequence ID" value="UXI67542.1"/>
    <property type="molecule type" value="Genomic_DNA"/>
</dbReference>
<evidence type="ECO:0000313" key="2">
    <source>
        <dbReference type="EMBL" id="UXI67542.1"/>
    </source>
</evidence>
<protein>
    <recommendedName>
        <fullName evidence="4">Lipoprotein</fullName>
    </recommendedName>
</protein>
<name>A0ABY6BI54_9GAMM</name>
<dbReference type="Pfam" id="PF20396">
    <property type="entry name" value="DUF6689"/>
    <property type="match status" value="1"/>
</dbReference>
<evidence type="ECO:0008006" key="4">
    <source>
        <dbReference type="Google" id="ProtNLM"/>
    </source>
</evidence>
<dbReference type="Proteomes" id="UP001064632">
    <property type="component" value="Chromosome"/>
</dbReference>
<keyword evidence="1" id="KW-0732">Signal</keyword>
<evidence type="ECO:0000313" key="3">
    <source>
        <dbReference type="Proteomes" id="UP001064632"/>
    </source>
</evidence>
<gene>
    <name evidence="2" type="ORF">N4264_22840</name>
</gene>
<sequence length="202" mass="21485">MMVQLRRHLFRIAFALILASGCAWGQVVVVINGNVANATVHVPDGGAGFDADVTITFDTPQNLTPQSLNLTAQLVNPTDPALQSRLPLGTFVESAFPVMITVEPVNLPRLFASSFDGAESGSGNLAFRNAYTLEIHTHHLTYAAGTPYRLYKAPSLARSRTSAPRSSMAASAPAGAAVASRSSSWSMIRGPSTWAFPAWASR</sequence>
<organism evidence="2 3">
    <name type="scientific">Tahibacter amnicola</name>
    <dbReference type="NCBI Taxonomy" id="2976241"/>
    <lineage>
        <taxon>Bacteria</taxon>
        <taxon>Pseudomonadati</taxon>
        <taxon>Pseudomonadota</taxon>
        <taxon>Gammaproteobacteria</taxon>
        <taxon>Lysobacterales</taxon>
        <taxon>Rhodanobacteraceae</taxon>
        <taxon>Tahibacter</taxon>
    </lineage>
</organism>
<keyword evidence="3" id="KW-1185">Reference proteome</keyword>
<dbReference type="PROSITE" id="PS51257">
    <property type="entry name" value="PROKAR_LIPOPROTEIN"/>
    <property type="match status" value="1"/>
</dbReference>
<dbReference type="InterPro" id="IPR046511">
    <property type="entry name" value="DUF6689"/>
</dbReference>
<proteinExistence type="predicted"/>
<feature type="signal peptide" evidence="1">
    <location>
        <begin position="1"/>
        <end position="25"/>
    </location>
</feature>
<feature type="chain" id="PRO_5046015120" description="Lipoprotein" evidence="1">
    <location>
        <begin position="26"/>
        <end position="202"/>
    </location>
</feature>
<accession>A0ABY6BI54</accession>
<reference evidence="2" key="1">
    <citation type="submission" date="2022-09" db="EMBL/GenBank/DDBJ databases">
        <title>Tahibacter sp. nov., isolated from a fresh water.</title>
        <authorList>
            <person name="Baek J.H."/>
            <person name="Lee J.K."/>
            <person name="Kim J.M."/>
            <person name="Jeon C.O."/>
        </authorList>
    </citation>
    <scope>NUCLEOTIDE SEQUENCE</scope>
    <source>
        <strain evidence="2">W38</strain>
    </source>
</reference>